<feature type="region of interest" description="Disordered" evidence="1">
    <location>
        <begin position="181"/>
        <end position="208"/>
    </location>
</feature>
<keyword evidence="3" id="KW-1185">Reference proteome</keyword>
<proteinExistence type="predicted"/>
<accession>A0A0D2NLP1</accession>
<reference evidence="3" key="1">
    <citation type="submission" date="2014-04" db="EMBL/GenBank/DDBJ databases">
        <title>Evolutionary Origins and Diversification of the Mycorrhizal Mutualists.</title>
        <authorList>
            <consortium name="DOE Joint Genome Institute"/>
            <consortium name="Mycorrhizal Genomics Consortium"/>
            <person name="Kohler A."/>
            <person name="Kuo A."/>
            <person name="Nagy L.G."/>
            <person name="Floudas D."/>
            <person name="Copeland A."/>
            <person name="Barry K.W."/>
            <person name="Cichocki N."/>
            <person name="Veneault-Fourrey C."/>
            <person name="LaButti K."/>
            <person name="Lindquist E.A."/>
            <person name="Lipzen A."/>
            <person name="Lundell T."/>
            <person name="Morin E."/>
            <person name="Murat C."/>
            <person name="Riley R."/>
            <person name="Ohm R."/>
            <person name="Sun H."/>
            <person name="Tunlid A."/>
            <person name="Henrissat B."/>
            <person name="Grigoriev I.V."/>
            <person name="Hibbett D.S."/>
            <person name="Martin F."/>
        </authorList>
    </citation>
    <scope>NUCLEOTIDE SEQUENCE [LARGE SCALE GENOMIC DNA]</scope>
    <source>
        <strain evidence="3">FD-334 SS-4</strain>
    </source>
</reference>
<protein>
    <submittedName>
        <fullName evidence="2">Uncharacterized protein</fullName>
    </submittedName>
</protein>
<dbReference type="AlphaFoldDB" id="A0A0D2NLP1"/>
<evidence type="ECO:0000256" key="1">
    <source>
        <dbReference type="SAM" id="MobiDB-lite"/>
    </source>
</evidence>
<dbReference type="EMBL" id="KN817573">
    <property type="protein sequence ID" value="KJA19799.1"/>
    <property type="molecule type" value="Genomic_DNA"/>
</dbReference>
<feature type="compositionally biased region" description="Polar residues" evidence="1">
    <location>
        <begin position="190"/>
        <end position="208"/>
    </location>
</feature>
<gene>
    <name evidence="2" type="ORF">HYPSUDRAFT_78610</name>
</gene>
<name>A0A0D2NLP1_HYPSF</name>
<evidence type="ECO:0000313" key="3">
    <source>
        <dbReference type="Proteomes" id="UP000054270"/>
    </source>
</evidence>
<organism evidence="2 3">
    <name type="scientific">Hypholoma sublateritium (strain FD-334 SS-4)</name>
    <dbReference type="NCBI Taxonomy" id="945553"/>
    <lineage>
        <taxon>Eukaryota</taxon>
        <taxon>Fungi</taxon>
        <taxon>Dikarya</taxon>
        <taxon>Basidiomycota</taxon>
        <taxon>Agaricomycotina</taxon>
        <taxon>Agaricomycetes</taxon>
        <taxon>Agaricomycetidae</taxon>
        <taxon>Agaricales</taxon>
        <taxon>Agaricineae</taxon>
        <taxon>Strophariaceae</taxon>
        <taxon>Hypholoma</taxon>
    </lineage>
</organism>
<dbReference type="Proteomes" id="UP000054270">
    <property type="component" value="Unassembled WGS sequence"/>
</dbReference>
<sequence>MYLPFKNTSRSAFRLVDKPLAHTNHPWVSSSISSTNSPITPFPAVGTSGEIFAGRPFFPEENHGAPFRQPATRITSSGSSQSPVPLQGIALGAAVPLGSVPNHPSIPYNALTVATESSSRISPLHNPLSACIHASGTSSLSNALGDYRFSSGQRVINGTGTYSAPVLDSSHVSQAVTAAVVAPDLAQEPPRNTGNPGKLTDSSAGTSS</sequence>
<evidence type="ECO:0000313" key="2">
    <source>
        <dbReference type="EMBL" id="KJA19799.1"/>
    </source>
</evidence>